<evidence type="ECO:0000313" key="2">
    <source>
        <dbReference type="Proteomes" id="UP000199163"/>
    </source>
</evidence>
<protein>
    <submittedName>
        <fullName evidence="1">Uncharacterized protein</fullName>
    </submittedName>
</protein>
<gene>
    <name evidence="1" type="ORF">SAMN05192534_101557</name>
</gene>
<evidence type="ECO:0000313" key="1">
    <source>
        <dbReference type="EMBL" id="SDH08459.1"/>
    </source>
</evidence>
<dbReference type="STRING" id="568899.SAMN05192534_101557"/>
<accession>A0A1G7ZIJ7</accession>
<keyword evidence="2" id="KW-1185">Reference proteome</keyword>
<name>A0A1G7ZIJ7_9BACI</name>
<sequence>MKSQQPAVACGQVLNPAGDCFRLGDKEKYRLPMKASLLLIKKKAFLLWRNTYAEEVQTDE</sequence>
<dbReference type="AlphaFoldDB" id="A0A1G7ZIJ7"/>
<proteinExistence type="predicted"/>
<organism evidence="1 2">
    <name type="scientific">Alteribacillus persepolensis</name>
    <dbReference type="NCBI Taxonomy" id="568899"/>
    <lineage>
        <taxon>Bacteria</taxon>
        <taxon>Bacillati</taxon>
        <taxon>Bacillota</taxon>
        <taxon>Bacilli</taxon>
        <taxon>Bacillales</taxon>
        <taxon>Bacillaceae</taxon>
        <taxon>Alteribacillus</taxon>
    </lineage>
</organism>
<dbReference type="Proteomes" id="UP000199163">
    <property type="component" value="Unassembled WGS sequence"/>
</dbReference>
<dbReference type="EMBL" id="FNDK01000001">
    <property type="protein sequence ID" value="SDH08459.1"/>
    <property type="molecule type" value="Genomic_DNA"/>
</dbReference>
<reference evidence="2" key="1">
    <citation type="submission" date="2016-10" db="EMBL/GenBank/DDBJ databases">
        <authorList>
            <person name="Varghese N."/>
            <person name="Submissions S."/>
        </authorList>
    </citation>
    <scope>NUCLEOTIDE SEQUENCE [LARGE SCALE GENOMIC DNA]</scope>
    <source>
        <strain evidence="2">DSM 21632</strain>
    </source>
</reference>